<sequence>MSVKLNVISDSKRLEDENRAVGKSFISAIFCLLPSILIFYLSNNICLSGLIFLLGCIAYTDLMARWIPDCLIYSCLLVSLFSLPEHREGEAILSIILFLLPAGVLQIALFIKQGVGCIASGDFYIFPAIAVWLAPESSAPVMLTALGLALVLSRIVKEVPFITCLFSVFVGYQICVLSF</sequence>
<dbReference type="AlphaFoldDB" id="U7R656"/>
<dbReference type="Pfam" id="PF01478">
    <property type="entry name" value="Peptidase_A24"/>
    <property type="match status" value="1"/>
</dbReference>
<evidence type="ECO:0000313" key="3">
    <source>
        <dbReference type="EMBL" id="ERT14902.1"/>
    </source>
</evidence>
<reference evidence="3 4" key="1">
    <citation type="submission" date="2013-10" db="EMBL/GenBank/DDBJ databases">
        <title>Whole Genome Shotgun Sequence of Photorhabdus temperata J3.</title>
        <authorList>
            <person name="Park G.-S."/>
            <person name="Hong S.-J."/>
            <person name="Shin J.-H."/>
        </authorList>
    </citation>
    <scope>NUCLEOTIDE SEQUENCE [LARGE SCALE GENOMIC DNA]</scope>
    <source>
        <strain evidence="3 4">J3</strain>
    </source>
</reference>
<proteinExistence type="predicted"/>
<comment type="caution">
    <text evidence="3">The sequence shown here is derived from an EMBL/GenBank/DDBJ whole genome shotgun (WGS) entry which is preliminary data.</text>
</comment>
<keyword evidence="1" id="KW-0472">Membrane</keyword>
<protein>
    <recommendedName>
        <fullName evidence="2">Prepilin type IV endopeptidase peptidase domain-containing protein</fullName>
    </recommendedName>
</protein>
<dbReference type="GO" id="GO:0016020">
    <property type="term" value="C:membrane"/>
    <property type="evidence" value="ECO:0007669"/>
    <property type="project" value="InterPro"/>
</dbReference>
<evidence type="ECO:0000313" key="4">
    <source>
        <dbReference type="Proteomes" id="UP000017133"/>
    </source>
</evidence>
<keyword evidence="4" id="KW-1185">Reference proteome</keyword>
<name>U7R656_PHOTE</name>
<feature type="transmembrane region" description="Helical" evidence="1">
    <location>
        <begin position="66"/>
        <end position="85"/>
    </location>
</feature>
<feature type="transmembrane region" description="Helical" evidence="1">
    <location>
        <begin position="123"/>
        <end position="153"/>
    </location>
</feature>
<evidence type="ECO:0000259" key="2">
    <source>
        <dbReference type="Pfam" id="PF01478"/>
    </source>
</evidence>
<dbReference type="Gene3D" id="1.20.120.1220">
    <property type="match status" value="1"/>
</dbReference>
<dbReference type="PATRIC" id="fig|1389415.4.peg.220"/>
<keyword evidence="1" id="KW-0812">Transmembrane</keyword>
<accession>U7R656</accession>
<feature type="domain" description="Prepilin type IV endopeptidase peptidase" evidence="2">
    <location>
        <begin position="50"/>
        <end position="152"/>
    </location>
</feature>
<gene>
    <name evidence="3" type="ORF">O185_01170</name>
</gene>
<dbReference type="EMBL" id="AXDT01000012">
    <property type="protein sequence ID" value="ERT14902.1"/>
    <property type="molecule type" value="Genomic_DNA"/>
</dbReference>
<dbReference type="InterPro" id="IPR000045">
    <property type="entry name" value="Prepilin_IV_endopep_pep"/>
</dbReference>
<feature type="transmembrane region" description="Helical" evidence="1">
    <location>
        <begin position="25"/>
        <end position="54"/>
    </location>
</feature>
<keyword evidence="1" id="KW-1133">Transmembrane helix</keyword>
<evidence type="ECO:0000256" key="1">
    <source>
        <dbReference type="SAM" id="Phobius"/>
    </source>
</evidence>
<dbReference type="GO" id="GO:0004190">
    <property type="term" value="F:aspartic-type endopeptidase activity"/>
    <property type="evidence" value="ECO:0007669"/>
    <property type="project" value="InterPro"/>
</dbReference>
<dbReference type="Proteomes" id="UP000017133">
    <property type="component" value="Unassembled WGS sequence"/>
</dbReference>
<feature type="transmembrane region" description="Helical" evidence="1">
    <location>
        <begin position="91"/>
        <end position="111"/>
    </location>
</feature>
<feature type="transmembrane region" description="Helical" evidence="1">
    <location>
        <begin position="159"/>
        <end position="177"/>
    </location>
</feature>
<organism evidence="3 4">
    <name type="scientific">Photorhabdus temperata J3</name>
    <dbReference type="NCBI Taxonomy" id="1389415"/>
    <lineage>
        <taxon>Bacteria</taxon>
        <taxon>Pseudomonadati</taxon>
        <taxon>Pseudomonadota</taxon>
        <taxon>Gammaproteobacteria</taxon>
        <taxon>Enterobacterales</taxon>
        <taxon>Morganellaceae</taxon>
        <taxon>Photorhabdus</taxon>
    </lineage>
</organism>